<evidence type="ECO:0000313" key="6">
    <source>
        <dbReference type="EMBL" id="KAF7189409.1"/>
    </source>
</evidence>
<sequence>TWDQTSKHIEKQKPQPRSNPPTTTNLNMDMSSMSMSMTATSSGAMASSTSDMSGHGSMDMSGSSMMMGMSDMMMTFFTSTSTPLYSESWTPNTTGQYVGTCIFLIILAALFRGIIAIRQNFAALLVWYSYRKDTSILRSDLDDKVRWQLVAGSGRPWNINEALARACLDTVLAGVSYLLMLAVMTMNVGYFMSILGGTFLGSFVIGDWTPRADHCDGH</sequence>
<evidence type="ECO:0000256" key="4">
    <source>
        <dbReference type="RuleBase" id="RU367022"/>
    </source>
</evidence>
<dbReference type="GO" id="GO:0005886">
    <property type="term" value="C:plasma membrane"/>
    <property type="evidence" value="ECO:0007669"/>
    <property type="project" value="TreeGrafter"/>
</dbReference>
<evidence type="ECO:0000256" key="5">
    <source>
        <dbReference type="SAM" id="MobiDB-lite"/>
    </source>
</evidence>
<comment type="subcellular location">
    <subcellularLocation>
        <location evidence="4">Membrane</location>
        <topology evidence="4">Multi-pass membrane protein</topology>
    </subcellularLocation>
</comment>
<dbReference type="Proteomes" id="UP000660729">
    <property type="component" value="Unassembled WGS sequence"/>
</dbReference>
<keyword evidence="4" id="KW-0406">Ion transport</keyword>
<dbReference type="PANTHER" id="PTHR12483">
    <property type="entry name" value="SOLUTE CARRIER FAMILY 31 COPPER TRANSPORTERS"/>
    <property type="match status" value="1"/>
</dbReference>
<feature type="region of interest" description="Disordered" evidence="5">
    <location>
        <begin position="1"/>
        <end position="29"/>
    </location>
</feature>
<dbReference type="Pfam" id="PF04145">
    <property type="entry name" value="Ctr"/>
    <property type="match status" value="1"/>
</dbReference>
<dbReference type="AlphaFoldDB" id="A0A8H6REE0"/>
<accession>A0A8H6REE0</accession>
<dbReference type="InterPro" id="IPR007274">
    <property type="entry name" value="Cop_transporter"/>
</dbReference>
<keyword evidence="4" id="KW-0813">Transport</keyword>
<protein>
    <recommendedName>
        <fullName evidence="4">Copper transport protein</fullName>
    </recommendedName>
</protein>
<feature type="compositionally biased region" description="Basic and acidic residues" evidence="5">
    <location>
        <begin position="1"/>
        <end position="13"/>
    </location>
</feature>
<feature type="transmembrane region" description="Helical" evidence="4">
    <location>
        <begin position="162"/>
        <end position="184"/>
    </location>
</feature>
<name>A0A8H6REE0_9PEZI</name>
<comment type="caution">
    <text evidence="6">The sequence shown here is derived from an EMBL/GenBank/DDBJ whole genome shotgun (WGS) entry which is preliminary data.</text>
</comment>
<gene>
    <name evidence="6" type="ORF">HII31_09254</name>
</gene>
<feature type="non-terminal residue" evidence="6">
    <location>
        <position position="1"/>
    </location>
</feature>
<keyword evidence="7" id="KW-1185">Reference proteome</keyword>
<evidence type="ECO:0000256" key="3">
    <source>
        <dbReference type="ARBA" id="ARBA00023136"/>
    </source>
</evidence>
<keyword evidence="1 4" id="KW-0812">Transmembrane</keyword>
<keyword evidence="2 4" id="KW-1133">Transmembrane helix</keyword>
<keyword evidence="3 4" id="KW-0472">Membrane</keyword>
<keyword evidence="4" id="KW-0186">Copper</keyword>
<dbReference type="GO" id="GO:0005375">
    <property type="term" value="F:copper ion transmembrane transporter activity"/>
    <property type="evidence" value="ECO:0007669"/>
    <property type="project" value="UniProtKB-UniRule"/>
</dbReference>
<organism evidence="6 7">
    <name type="scientific">Pseudocercospora fuligena</name>
    <dbReference type="NCBI Taxonomy" id="685502"/>
    <lineage>
        <taxon>Eukaryota</taxon>
        <taxon>Fungi</taxon>
        <taxon>Dikarya</taxon>
        <taxon>Ascomycota</taxon>
        <taxon>Pezizomycotina</taxon>
        <taxon>Dothideomycetes</taxon>
        <taxon>Dothideomycetidae</taxon>
        <taxon>Mycosphaerellales</taxon>
        <taxon>Mycosphaerellaceae</taxon>
        <taxon>Pseudocercospora</taxon>
    </lineage>
</organism>
<dbReference type="PANTHER" id="PTHR12483:SF120">
    <property type="entry name" value="HIGH-AFFINITY COPPER TRANSPORTER CTRA2"/>
    <property type="match status" value="1"/>
</dbReference>
<dbReference type="EMBL" id="JABCIY010000189">
    <property type="protein sequence ID" value="KAF7189409.1"/>
    <property type="molecule type" value="Genomic_DNA"/>
</dbReference>
<reference evidence="6" key="1">
    <citation type="submission" date="2020-04" db="EMBL/GenBank/DDBJ databases">
        <title>Draft genome resource of the tomato pathogen Pseudocercospora fuligena.</title>
        <authorList>
            <person name="Zaccaron A."/>
        </authorList>
    </citation>
    <scope>NUCLEOTIDE SEQUENCE</scope>
    <source>
        <strain evidence="6">PF001</strain>
    </source>
</reference>
<proteinExistence type="inferred from homology"/>
<comment type="similarity">
    <text evidence="4">Belongs to the copper transporter (Ctr) (TC 1.A.56) family. SLC31A subfamily.</text>
</comment>
<feature type="transmembrane region" description="Helical" evidence="4">
    <location>
        <begin position="96"/>
        <end position="115"/>
    </location>
</feature>
<dbReference type="OrthoDB" id="73901at2759"/>
<evidence type="ECO:0000313" key="7">
    <source>
        <dbReference type="Proteomes" id="UP000660729"/>
    </source>
</evidence>
<keyword evidence="4" id="KW-0187">Copper transport</keyword>
<evidence type="ECO:0000256" key="1">
    <source>
        <dbReference type="ARBA" id="ARBA00022692"/>
    </source>
</evidence>
<evidence type="ECO:0000256" key="2">
    <source>
        <dbReference type="ARBA" id="ARBA00022989"/>
    </source>
</evidence>